<dbReference type="Pfam" id="PF04246">
    <property type="entry name" value="RseC_MucC"/>
    <property type="match status" value="1"/>
</dbReference>
<evidence type="ECO:0000313" key="3">
    <source>
        <dbReference type="EMBL" id="PHO19774.1"/>
    </source>
</evidence>
<dbReference type="PIRSF" id="PIRSF004923">
    <property type="entry name" value="RseC"/>
    <property type="match status" value="1"/>
</dbReference>
<name>A0A5D0EHS6_AGGAC</name>
<dbReference type="AlphaFoldDB" id="A0A5D0EHS6"/>
<evidence type="ECO:0000313" key="4">
    <source>
        <dbReference type="EMBL" id="TYA38292.1"/>
    </source>
</evidence>
<evidence type="ECO:0000313" key="7">
    <source>
        <dbReference type="Proteomes" id="UP000323012"/>
    </source>
</evidence>
<accession>A0A5D0EHS6</accession>
<dbReference type="InterPro" id="IPR007359">
    <property type="entry name" value="SigmaE_reg_RseC_MucC"/>
</dbReference>
<organism evidence="4 7">
    <name type="scientific">Aggregatibacter actinomycetemcomitans</name>
    <name type="common">Actinobacillus actinomycetemcomitans</name>
    <name type="synonym">Haemophilus actinomycetemcomitans</name>
    <dbReference type="NCBI Taxonomy" id="714"/>
    <lineage>
        <taxon>Bacteria</taxon>
        <taxon>Pseudomonadati</taxon>
        <taxon>Pseudomonadota</taxon>
        <taxon>Gammaproteobacteria</taxon>
        <taxon>Pasteurellales</taxon>
        <taxon>Pasteurellaceae</taxon>
        <taxon>Aggregatibacter</taxon>
    </lineage>
</organism>
<keyword evidence="1" id="KW-0812">Transmembrane</keyword>
<dbReference type="Proteomes" id="UP000323012">
    <property type="component" value="Unassembled WGS sequence"/>
</dbReference>
<sequence length="145" mass="15886">MLTESAVVIEYEFGRAKVKCQSQSACGACAAKPACGNSALSELAGSGARGEHIFTIETITPLKIGQRVEIGLSERSLIKSALLMYCVPLFTLLFSTLLFDSLFAHELVSVFFIFISTALSFLGVRWYAQKLNRQSAYQPVLLRVL</sequence>
<evidence type="ECO:0000313" key="2">
    <source>
        <dbReference type="EMBL" id="AMQ93839.1"/>
    </source>
</evidence>
<reference evidence="3 6" key="2">
    <citation type="submission" date="2017-10" db="EMBL/GenBank/DDBJ databases">
        <title>Draft genome sequences of Aggregatibacter actinomycetemcomitans strains 310a and 310b.</title>
        <authorList>
            <person name="May A.C."/>
            <person name="Ohta H."/>
            <person name="Maeda H."/>
            <person name="Kokeguchi S."/>
            <person name="Cugini C."/>
        </authorList>
    </citation>
    <scope>NUCLEOTIDE SEQUENCE [LARGE SCALE GENOMIC DNA]</scope>
    <source>
        <strain evidence="3 6">310b</strain>
    </source>
</reference>
<dbReference type="OrthoDB" id="9795854at2"/>
<feature type="transmembrane region" description="Helical" evidence="1">
    <location>
        <begin position="110"/>
        <end position="128"/>
    </location>
</feature>
<evidence type="ECO:0000313" key="5">
    <source>
        <dbReference type="Proteomes" id="UP000072236"/>
    </source>
</evidence>
<dbReference type="PANTHER" id="PTHR35867">
    <property type="entry name" value="PROTEIN RSEC"/>
    <property type="match status" value="1"/>
</dbReference>
<keyword evidence="1" id="KW-1133">Transmembrane helix</keyword>
<evidence type="ECO:0008006" key="8">
    <source>
        <dbReference type="Google" id="ProtNLM"/>
    </source>
</evidence>
<dbReference type="EMBL" id="PCGW01000026">
    <property type="protein sequence ID" value="PHO19774.1"/>
    <property type="molecule type" value="Genomic_DNA"/>
</dbReference>
<dbReference type="PANTHER" id="PTHR35867:SF1">
    <property type="entry name" value="PROTEIN RSEC"/>
    <property type="match status" value="1"/>
</dbReference>
<dbReference type="InterPro" id="IPR026268">
    <property type="entry name" value="RseC"/>
</dbReference>
<dbReference type="KEGG" id="aact:ACT75_04520"/>
<keyword evidence="1" id="KW-0472">Membrane</keyword>
<dbReference type="EMBL" id="CP012959">
    <property type="protein sequence ID" value="AMQ93839.1"/>
    <property type="molecule type" value="Genomic_DNA"/>
</dbReference>
<proteinExistence type="predicted"/>
<keyword evidence="6" id="KW-1185">Reference proteome</keyword>
<dbReference type="EMBL" id="VSED01000031">
    <property type="protein sequence ID" value="TYA38292.1"/>
    <property type="molecule type" value="Genomic_DNA"/>
</dbReference>
<dbReference type="RefSeq" id="WP_005540673.1">
    <property type="nucleotide sequence ID" value="NZ_CP012959.1"/>
</dbReference>
<feature type="transmembrane region" description="Helical" evidence="1">
    <location>
        <begin position="82"/>
        <end position="104"/>
    </location>
</feature>
<evidence type="ECO:0000313" key="6">
    <source>
        <dbReference type="Proteomes" id="UP000226080"/>
    </source>
</evidence>
<reference evidence="4 7" key="3">
    <citation type="submission" date="2019-08" db="EMBL/GenBank/DDBJ databases">
        <title>Whole genome sequencing of Aggregatibacter actinomycetemcomitans cultured from blood stream infections in Denmark reveals a novel phylogenetic lineage expressing serotype a membrane O polysaccharide.</title>
        <authorList>
            <person name="Nedergaard S."/>
            <person name="Kobel C.M."/>
            <person name="Nielsen M.B."/>
            <person name="Moeller R.T."/>
            <person name="Jensen A.B."/>
            <person name="Noerskov-Lauritsen N."/>
        </authorList>
    </citation>
    <scope>NUCLEOTIDE SEQUENCE [LARGE SCALE GENOMIC DNA]</scope>
    <source>
        <strain evidence="4 7">PN_563</strain>
    </source>
</reference>
<dbReference type="Proteomes" id="UP000226080">
    <property type="component" value="Unassembled WGS sequence"/>
</dbReference>
<gene>
    <name evidence="2" type="ORF">ACT75_04520</name>
    <name evidence="3" type="ORF">CQR80_10525</name>
    <name evidence="4" type="ORF">FXB79_09615</name>
</gene>
<dbReference type="Proteomes" id="UP000072236">
    <property type="component" value="Chromosome"/>
</dbReference>
<evidence type="ECO:0000256" key="1">
    <source>
        <dbReference type="SAM" id="Phobius"/>
    </source>
</evidence>
<protein>
    <recommendedName>
        <fullName evidence="8">SoxR reducing system RseC family protein</fullName>
    </recommendedName>
</protein>
<reference evidence="2 5" key="1">
    <citation type="submission" date="2015-10" db="EMBL/GenBank/DDBJ databases">
        <title>Tn-seq of a polymicrobial infection.</title>
        <authorList>
            <person name="Stacy A."/>
            <person name="Rumbaugh K.P."/>
            <person name="Whiteley M."/>
        </authorList>
    </citation>
    <scope>NUCLEOTIDE SEQUENCE [LARGE SCALE GENOMIC DNA]</scope>
    <source>
        <strain evidence="2 5">624</strain>
    </source>
</reference>